<proteinExistence type="predicted"/>
<dbReference type="Proteomes" id="UP001519535">
    <property type="component" value="Unassembled WGS sequence"/>
</dbReference>
<dbReference type="RefSeq" id="WP_214091400.1">
    <property type="nucleotide sequence ID" value="NZ_JAHCLR010000003.1"/>
</dbReference>
<protein>
    <submittedName>
        <fullName evidence="1">Uncharacterized protein</fullName>
    </submittedName>
</protein>
<dbReference type="EMBL" id="JAHCLR010000003">
    <property type="protein sequence ID" value="MBS9532522.1"/>
    <property type="molecule type" value="Genomic_DNA"/>
</dbReference>
<dbReference type="SUPFAM" id="SSF50814">
    <property type="entry name" value="Lipocalins"/>
    <property type="match status" value="1"/>
</dbReference>
<comment type="caution">
    <text evidence="1">The sequence shown here is derived from an EMBL/GenBank/DDBJ whole genome shotgun (WGS) entry which is preliminary data.</text>
</comment>
<dbReference type="InterPro" id="IPR012674">
    <property type="entry name" value="Calycin"/>
</dbReference>
<evidence type="ECO:0000313" key="2">
    <source>
        <dbReference type="Proteomes" id="UP001519535"/>
    </source>
</evidence>
<evidence type="ECO:0000313" key="1">
    <source>
        <dbReference type="EMBL" id="MBS9532522.1"/>
    </source>
</evidence>
<dbReference type="InterPro" id="IPR047975">
    <property type="entry name" value="Heme_bind_FMP"/>
</dbReference>
<accession>A0ABS5RE14</accession>
<gene>
    <name evidence="1" type="ORF">KIH27_02850</name>
</gene>
<keyword evidence="2" id="KW-1185">Reference proteome</keyword>
<dbReference type="NCBIfam" id="NF040572">
    <property type="entry name" value="heme_bind_FMP"/>
    <property type="match status" value="1"/>
</dbReference>
<organism evidence="1 2">
    <name type="scientific">Mycolicibacter acidiphilus</name>
    <dbReference type="NCBI Taxonomy" id="2835306"/>
    <lineage>
        <taxon>Bacteria</taxon>
        <taxon>Bacillati</taxon>
        <taxon>Actinomycetota</taxon>
        <taxon>Actinomycetes</taxon>
        <taxon>Mycobacteriales</taxon>
        <taxon>Mycobacteriaceae</taxon>
        <taxon>Mycolicibacter</taxon>
    </lineage>
</organism>
<name>A0ABS5RE14_9MYCO</name>
<reference evidence="1 2" key="1">
    <citation type="submission" date="2021-05" db="EMBL/GenBank/DDBJ databases">
        <title>Mycobacterium acidophilum sp. nov., an extremely acid-tolerant member of the genus Mycobacterium.</title>
        <authorList>
            <person name="Xia J."/>
        </authorList>
    </citation>
    <scope>NUCLEOTIDE SEQUENCE [LARGE SCALE GENOMIC DNA]</scope>
    <source>
        <strain evidence="1 2">M1</strain>
    </source>
</reference>
<sequence>MTTAEPIVPKLGLLTDLPGTWHGTGFNIAASPDFGGGGDVFLNLNLTVDTVTFDPVPAIIHNRGFAQADIELFGMTYLQHSTDATTGGPIHAEPGFWINQPPTTSPAAAPPPGGQLIARMWSIPHGASMVAQGFALPFSGPPVLNGGAAPAFSCFPSFNSTPLSPAFPDPAATISPAGAAEAGFGEYRVESHPALPLAITQQLVNDPITLLQSVIEQQVADGYAFEGVALNISTAASVPFASGAVELPQFGGGVTNLGFLRGASDRQPNLSVAGVYATFWIQRLSHPDGRPTLLQLQYVQTALVNFPARSRSGQPNLSWPHVSVSTLHRAV</sequence>